<reference evidence="1 3" key="1">
    <citation type="journal article" date="2011" name="Nature">
        <title>The Medicago genome provides insight into the evolution of rhizobial symbioses.</title>
        <authorList>
            <person name="Young N.D."/>
            <person name="Debelle F."/>
            <person name="Oldroyd G.E."/>
            <person name="Geurts R."/>
            <person name="Cannon S.B."/>
            <person name="Udvardi M.K."/>
            <person name="Benedito V.A."/>
            <person name="Mayer K.F."/>
            <person name="Gouzy J."/>
            <person name="Schoof H."/>
            <person name="Van de Peer Y."/>
            <person name="Proost S."/>
            <person name="Cook D.R."/>
            <person name="Meyers B.C."/>
            <person name="Spannagl M."/>
            <person name="Cheung F."/>
            <person name="De Mita S."/>
            <person name="Krishnakumar V."/>
            <person name="Gundlach H."/>
            <person name="Zhou S."/>
            <person name="Mudge J."/>
            <person name="Bharti A.K."/>
            <person name="Murray J.D."/>
            <person name="Naoumkina M.A."/>
            <person name="Rosen B."/>
            <person name="Silverstein K.A."/>
            <person name="Tang H."/>
            <person name="Rombauts S."/>
            <person name="Zhao P.X."/>
            <person name="Zhou P."/>
            <person name="Barbe V."/>
            <person name="Bardou P."/>
            <person name="Bechner M."/>
            <person name="Bellec A."/>
            <person name="Berger A."/>
            <person name="Berges H."/>
            <person name="Bidwell S."/>
            <person name="Bisseling T."/>
            <person name="Choisne N."/>
            <person name="Couloux A."/>
            <person name="Denny R."/>
            <person name="Deshpande S."/>
            <person name="Dai X."/>
            <person name="Doyle J.J."/>
            <person name="Dudez A.M."/>
            <person name="Farmer A.D."/>
            <person name="Fouteau S."/>
            <person name="Franken C."/>
            <person name="Gibelin C."/>
            <person name="Gish J."/>
            <person name="Goldstein S."/>
            <person name="Gonzalez A.J."/>
            <person name="Green P.J."/>
            <person name="Hallab A."/>
            <person name="Hartog M."/>
            <person name="Hua A."/>
            <person name="Humphray S.J."/>
            <person name="Jeong D.H."/>
            <person name="Jing Y."/>
            <person name="Jocker A."/>
            <person name="Kenton S.M."/>
            <person name="Kim D.J."/>
            <person name="Klee K."/>
            <person name="Lai H."/>
            <person name="Lang C."/>
            <person name="Lin S."/>
            <person name="Macmil S.L."/>
            <person name="Magdelenat G."/>
            <person name="Matthews L."/>
            <person name="McCorrison J."/>
            <person name="Monaghan E.L."/>
            <person name="Mun J.H."/>
            <person name="Najar F.Z."/>
            <person name="Nicholson C."/>
            <person name="Noirot C."/>
            <person name="O'Bleness M."/>
            <person name="Paule C.R."/>
            <person name="Poulain J."/>
            <person name="Prion F."/>
            <person name="Qin B."/>
            <person name="Qu C."/>
            <person name="Retzel E.F."/>
            <person name="Riddle C."/>
            <person name="Sallet E."/>
            <person name="Samain S."/>
            <person name="Samson N."/>
            <person name="Sanders I."/>
            <person name="Saurat O."/>
            <person name="Scarpelli C."/>
            <person name="Schiex T."/>
            <person name="Segurens B."/>
            <person name="Severin A.J."/>
            <person name="Sherrier D.J."/>
            <person name="Shi R."/>
            <person name="Sims S."/>
            <person name="Singer S.R."/>
            <person name="Sinharoy S."/>
            <person name="Sterck L."/>
            <person name="Viollet A."/>
            <person name="Wang B.B."/>
            <person name="Wang K."/>
            <person name="Wang M."/>
            <person name="Wang X."/>
            <person name="Warfsmann J."/>
            <person name="Weissenbach J."/>
            <person name="White D.D."/>
            <person name="White J.D."/>
            <person name="Wiley G.B."/>
            <person name="Wincker P."/>
            <person name="Xing Y."/>
            <person name="Yang L."/>
            <person name="Yao Z."/>
            <person name="Ying F."/>
            <person name="Zhai J."/>
            <person name="Zhou L."/>
            <person name="Zuber A."/>
            <person name="Denarie J."/>
            <person name="Dixon R.A."/>
            <person name="May G.D."/>
            <person name="Schwartz D.C."/>
            <person name="Rogers J."/>
            <person name="Quetier F."/>
            <person name="Town C.D."/>
            <person name="Roe B.A."/>
        </authorList>
    </citation>
    <scope>NUCLEOTIDE SEQUENCE [LARGE SCALE GENOMIC DNA]</scope>
    <source>
        <strain evidence="1">A17</strain>
        <strain evidence="2 3">cv. Jemalong A17</strain>
    </source>
</reference>
<evidence type="ECO:0000313" key="1">
    <source>
        <dbReference type="EMBL" id="AES68936.1"/>
    </source>
</evidence>
<organism evidence="1 3">
    <name type="scientific">Medicago truncatula</name>
    <name type="common">Barrel medic</name>
    <name type="synonym">Medicago tribuloides</name>
    <dbReference type="NCBI Taxonomy" id="3880"/>
    <lineage>
        <taxon>Eukaryota</taxon>
        <taxon>Viridiplantae</taxon>
        <taxon>Streptophyta</taxon>
        <taxon>Embryophyta</taxon>
        <taxon>Tracheophyta</taxon>
        <taxon>Spermatophyta</taxon>
        <taxon>Magnoliopsida</taxon>
        <taxon>eudicotyledons</taxon>
        <taxon>Gunneridae</taxon>
        <taxon>Pentapetalae</taxon>
        <taxon>rosids</taxon>
        <taxon>fabids</taxon>
        <taxon>Fabales</taxon>
        <taxon>Fabaceae</taxon>
        <taxon>Papilionoideae</taxon>
        <taxon>50 kb inversion clade</taxon>
        <taxon>NPAAA clade</taxon>
        <taxon>Hologalegina</taxon>
        <taxon>IRL clade</taxon>
        <taxon>Trifolieae</taxon>
        <taxon>Medicago</taxon>
    </lineage>
</organism>
<reference evidence="2" key="3">
    <citation type="submission" date="2015-04" db="UniProtKB">
        <authorList>
            <consortium name="EnsemblPlants"/>
        </authorList>
    </citation>
    <scope>IDENTIFICATION</scope>
    <source>
        <strain evidence="2">cv. Jemalong A17</strain>
    </source>
</reference>
<dbReference type="EnsemblPlants" id="AES68936">
    <property type="protein sequence ID" value="AES68936"/>
    <property type="gene ID" value="MTR_3g019260"/>
</dbReference>
<gene>
    <name evidence="1" type="ordered locus">MTR_3g019260</name>
</gene>
<dbReference type="PaxDb" id="3880-AES68936"/>
<dbReference type="EMBL" id="CM001219">
    <property type="protein sequence ID" value="AES68936.1"/>
    <property type="molecule type" value="Genomic_DNA"/>
</dbReference>
<evidence type="ECO:0000313" key="2">
    <source>
        <dbReference type="EnsemblPlants" id="AES68936"/>
    </source>
</evidence>
<name>G7IW47_MEDTR</name>
<evidence type="ECO:0000313" key="3">
    <source>
        <dbReference type="Proteomes" id="UP000002051"/>
    </source>
</evidence>
<dbReference type="AlphaFoldDB" id="G7IW47"/>
<keyword evidence="3" id="KW-1185">Reference proteome</keyword>
<sequence>MWLLTGRLQPLDFRWWLVAAGGGPTRTPASRLPARGGSVGDKNLQSKVFRPSERNGGVSFAKKWPQSRVSKVAALFLQEQP</sequence>
<proteinExistence type="predicted"/>
<reference evidence="1 3" key="2">
    <citation type="journal article" date="2014" name="BMC Genomics">
        <title>An improved genome release (version Mt4.0) for the model legume Medicago truncatula.</title>
        <authorList>
            <person name="Tang H."/>
            <person name="Krishnakumar V."/>
            <person name="Bidwell S."/>
            <person name="Rosen B."/>
            <person name="Chan A."/>
            <person name="Zhou S."/>
            <person name="Gentzbittel L."/>
            <person name="Childs K.L."/>
            <person name="Yandell M."/>
            <person name="Gundlach H."/>
            <person name="Mayer K.F."/>
            <person name="Schwartz D.C."/>
            <person name="Town C.D."/>
        </authorList>
    </citation>
    <scope>GENOME REANNOTATION</scope>
    <source>
        <strain evidence="2 3">cv. Jemalong A17</strain>
    </source>
</reference>
<protein>
    <submittedName>
        <fullName evidence="1 2">Uncharacterized protein</fullName>
    </submittedName>
</protein>
<dbReference type="HOGENOM" id="CLU_175826_0_0_1"/>
<accession>G7IW47</accession>
<dbReference type="Proteomes" id="UP000002051">
    <property type="component" value="Chromosome 3"/>
</dbReference>